<dbReference type="AlphaFoldDB" id="A0ABD2A923"/>
<keyword evidence="8" id="KW-0807">Transducer</keyword>
<evidence type="ECO:0000256" key="2">
    <source>
        <dbReference type="ARBA" id="ARBA00022606"/>
    </source>
</evidence>
<dbReference type="InterPro" id="IPR004117">
    <property type="entry name" value="7tm6_olfct_rcpt"/>
</dbReference>
<feature type="transmembrane region" description="Helical" evidence="9">
    <location>
        <begin position="20"/>
        <end position="44"/>
    </location>
</feature>
<dbReference type="GO" id="GO:0007165">
    <property type="term" value="P:signal transduction"/>
    <property type="evidence" value="ECO:0007669"/>
    <property type="project" value="UniProtKB-KW"/>
</dbReference>
<dbReference type="PANTHER" id="PTHR21137">
    <property type="entry name" value="ODORANT RECEPTOR"/>
    <property type="match status" value="1"/>
</dbReference>
<dbReference type="GO" id="GO:0007608">
    <property type="term" value="P:sensory perception of smell"/>
    <property type="evidence" value="ECO:0007669"/>
    <property type="project" value="UniProtKB-KW"/>
</dbReference>
<evidence type="ECO:0000256" key="3">
    <source>
        <dbReference type="ARBA" id="ARBA00022692"/>
    </source>
</evidence>
<evidence type="ECO:0000256" key="7">
    <source>
        <dbReference type="ARBA" id="ARBA00023170"/>
    </source>
</evidence>
<evidence type="ECO:0000256" key="9">
    <source>
        <dbReference type="SAM" id="Phobius"/>
    </source>
</evidence>
<evidence type="ECO:0000256" key="4">
    <source>
        <dbReference type="ARBA" id="ARBA00022725"/>
    </source>
</evidence>
<keyword evidence="5 9" id="KW-1133">Transmembrane helix</keyword>
<organism evidence="10 11">
    <name type="scientific">Vespula squamosa</name>
    <name type="common">Southern yellow jacket</name>
    <name type="synonym">Wasp</name>
    <dbReference type="NCBI Taxonomy" id="30214"/>
    <lineage>
        <taxon>Eukaryota</taxon>
        <taxon>Metazoa</taxon>
        <taxon>Ecdysozoa</taxon>
        <taxon>Arthropoda</taxon>
        <taxon>Hexapoda</taxon>
        <taxon>Insecta</taxon>
        <taxon>Pterygota</taxon>
        <taxon>Neoptera</taxon>
        <taxon>Endopterygota</taxon>
        <taxon>Hymenoptera</taxon>
        <taxon>Apocrita</taxon>
        <taxon>Aculeata</taxon>
        <taxon>Vespoidea</taxon>
        <taxon>Vespidae</taxon>
        <taxon>Vespinae</taxon>
        <taxon>Vespula</taxon>
    </lineage>
</organism>
<evidence type="ECO:0000313" key="10">
    <source>
        <dbReference type="EMBL" id="KAL2716812.1"/>
    </source>
</evidence>
<proteinExistence type="predicted"/>
<comment type="subcellular location">
    <subcellularLocation>
        <location evidence="1">Membrane</location>
        <topology evidence="1">Multi-pass membrane protein</topology>
    </subcellularLocation>
</comment>
<dbReference type="PANTHER" id="PTHR21137:SF26">
    <property type="entry name" value="ODORANT RECEPTOR 10A-RELATED"/>
    <property type="match status" value="1"/>
</dbReference>
<dbReference type="EMBL" id="JAUDFV010000154">
    <property type="protein sequence ID" value="KAL2716812.1"/>
    <property type="molecule type" value="Genomic_DNA"/>
</dbReference>
<keyword evidence="2" id="KW-0716">Sensory transduction</keyword>
<evidence type="ECO:0000256" key="8">
    <source>
        <dbReference type="ARBA" id="ARBA00023224"/>
    </source>
</evidence>
<dbReference type="Proteomes" id="UP001607302">
    <property type="component" value="Unassembled WGS sequence"/>
</dbReference>
<reference evidence="10 11" key="1">
    <citation type="journal article" date="2024" name="Ann. Entomol. Soc. Am.">
        <title>Genomic analyses of the southern and eastern yellowjacket wasps (Hymenoptera: Vespidae) reveal evolutionary signatures of social life.</title>
        <authorList>
            <person name="Catto M.A."/>
            <person name="Caine P.B."/>
            <person name="Orr S.E."/>
            <person name="Hunt B.G."/>
            <person name="Goodisman M.A.D."/>
        </authorList>
    </citation>
    <scope>NUCLEOTIDE SEQUENCE [LARGE SCALE GENOMIC DNA]</scope>
    <source>
        <strain evidence="10">233</strain>
        <tissue evidence="10">Head and thorax</tissue>
    </source>
</reference>
<accession>A0ABD2A923</accession>
<keyword evidence="7" id="KW-0675">Receptor</keyword>
<sequence length="256" mass="29446">MKILGIWPEERKYNQASSYLVLLPISMMLLFINIPQTIDLYYVWGDIDLTVENLSVGNMTVLIAVLKTTIFWFSGGWGTYTSVDTFVVTLVFHACGQFRNLRQQLSNLSPENDYEFKAKLALIVKKHDSLNRFVNTIERQFNDMLLLQMLGCSIQICVTCFQALLSMGIVDAVYECKWYNLSPNQTKSLMIIMFRAQVPMRITAAKFCSFSHKLFGKINVTTRVRMNKQQTALKVLPQRDLFDTIVQIVIASKHFV</sequence>
<evidence type="ECO:0000256" key="5">
    <source>
        <dbReference type="ARBA" id="ARBA00022989"/>
    </source>
</evidence>
<name>A0ABD2A923_VESSQ</name>
<keyword evidence="3 9" id="KW-0812">Transmembrane</keyword>
<evidence type="ECO:0000256" key="6">
    <source>
        <dbReference type="ARBA" id="ARBA00023136"/>
    </source>
</evidence>
<keyword evidence="6 9" id="KW-0472">Membrane</keyword>
<gene>
    <name evidence="10" type="ORF">V1478_014488</name>
</gene>
<evidence type="ECO:0000256" key="1">
    <source>
        <dbReference type="ARBA" id="ARBA00004141"/>
    </source>
</evidence>
<dbReference type="Pfam" id="PF02949">
    <property type="entry name" value="7tm_6"/>
    <property type="match status" value="2"/>
</dbReference>
<evidence type="ECO:0000313" key="11">
    <source>
        <dbReference type="Proteomes" id="UP001607302"/>
    </source>
</evidence>
<keyword evidence="11" id="KW-1185">Reference proteome</keyword>
<comment type="caution">
    <text evidence="10">The sequence shown here is derived from an EMBL/GenBank/DDBJ whole genome shotgun (WGS) entry which is preliminary data.</text>
</comment>
<keyword evidence="4" id="KW-0552">Olfaction</keyword>
<dbReference type="GO" id="GO:0016020">
    <property type="term" value="C:membrane"/>
    <property type="evidence" value="ECO:0007669"/>
    <property type="project" value="UniProtKB-SubCell"/>
</dbReference>
<protein>
    <submittedName>
        <fullName evidence="10">Odorant receptor 13a-like</fullName>
    </submittedName>
</protein>